<feature type="compositionally biased region" description="Basic and acidic residues" evidence="1">
    <location>
        <begin position="1"/>
        <end position="17"/>
    </location>
</feature>
<evidence type="ECO:0000313" key="2">
    <source>
        <dbReference type="EMBL" id="KPY35812.1"/>
    </source>
</evidence>
<dbReference type="RefSeq" id="WP_057409668.1">
    <property type="nucleotide sequence ID" value="NZ_LJRC01000158.1"/>
</dbReference>
<organism evidence="2 3">
    <name type="scientific">Pseudomonas syringae pv. primulae</name>
    <dbReference type="NCBI Taxonomy" id="251707"/>
    <lineage>
        <taxon>Bacteria</taxon>
        <taxon>Pseudomonadati</taxon>
        <taxon>Pseudomonadota</taxon>
        <taxon>Gammaproteobacteria</taxon>
        <taxon>Pseudomonadales</taxon>
        <taxon>Pseudomonadaceae</taxon>
        <taxon>Pseudomonas</taxon>
    </lineage>
</organism>
<name>A0A0P9Y272_9PSED</name>
<evidence type="ECO:0000313" key="3">
    <source>
        <dbReference type="Proteomes" id="UP000050562"/>
    </source>
</evidence>
<protein>
    <submittedName>
        <fullName evidence="2">Uncharacterized protein</fullName>
    </submittedName>
</protein>
<dbReference type="AlphaFoldDB" id="A0A0P9Y272"/>
<proteinExistence type="predicted"/>
<dbReference type="EMBL" id="LJRC01000158">
    <property type="protein sequence ID" value="KPY35812.1"/>
    <property type="molecule type" value="Genomic_DNA"/>
</dbReference>
<dbReference type="Proteomes" id="UP000050562">
    <property type="component" value="Unassembled WGS sequence"/>
</dbReference>
<feature type="compositionally biased region" description="Basic and acidic residues" evidence="1">
    <location>
        <begin position="55"/>
        <end position="80"/>
    </location>
</feature>
<sequence>MSNDHARPQDKASEDKPYTPTVDQSGEPVEVVRKDIDNQDSPAEGVDKIITPTSNREKEQDAETLKEKNREVEDKLAGRE</sequence>
<comment type="caution">
    <text evidence="2">The sequence shown here is derived from an EMBL/GenBank/DDBJ whole genome shotgun (WGS) entry which is preliminary data.</text>
</comment>
<reference evidence="2 3" key="1">
    <citation type="submission" date="2015-09" db="EMBL/GenBank/DDBJ databases">
        <title>Genome announcement of multiple Pseudomonas syringae strains.</title>
        <authorList>
            <person name="Thakur S."/>
            <person name="Wang P.W."/>
            <person name="Gong Y."/>
            <person name="Weir B.S."/>
            <person name="Guttman D.S."/>
        </authorList>
    </citation>
    <scope>NUCLEOTIDE SEQUENCE [LARGE SCALE GENOMIC DNA]</scope>
    <source>
        <strain evidence="2 3">ICMP3956</strain>
    </source>
</reference>
<feature type="region of interest" description="Disordered" evidence="1">
    <location>
        <begin position="1"/>
        <end position="80"/>
    </location>
</feature>
<gene>
    <name evidence="2" type="ORF">ALO52_00724</name>
</gene>
<evidence type="ECO:0000256" key="1">
    <source>
        <dbReference type="SAM" id="MobiDB-lite"/>
    </source>
</evidence>
<accession>A0A0P9Y272</accession>
<dbReference type="PATRIC" id="fig|251707.3.peg.964"/>